<feature type="transmembrane region" description="Helical" evidence="9">
    <location>
        <begin position="214"/>
        <end position="236"/>
    </location>
</feature>
<feature type="transmembrane region" description="Helical" evidence="9">
    <location>
        <begin position="168"/>
        <end position="185"/>
    </location>
</feature>
<evidence type="ECO:0000256" key="7">
    <source>
        <dbReference type="ARBA" id="ARBA00023136"/>
    </source>
</evidence>
<dbReference type="InterPro" id="IPR052157">
    <property type="entry name" value="BCAA_transport_permease"/>
</dbReference>
<feature type="transmembrane region" description="Helical" evidence="9">
    <location>
        <begin position="89"/>
        <end position="112"/>
    </location>
</feature>
<accession>A0ABU1WQ80</accession>
<feature type="transmembrane region" description="Helical" evidence="9">
    <location>
        <begin position="58"/>
        <end position="77"/>
    </location>
</feature>
<dbReference type="RefSeq" id="WP_310318859.1">
    <property type="nucleotide sequence ID" value="NZ_JAVDWU010000007.1"/>
</dbReference>
<keyword evidence="3" id="KW-1003">Cell membrane</keyword>
<feature type="transmembrane region" description="Helical" evidence="9">
    <location>
        <begin position="242"/>
        <end position="260"/>
    </location>
</feature>
<comment type="subcellular location">
    <subcellularLocation>
        <location evidence="1">Cell membrane</location>
        <topology evidence="1">Multi-pass membrane protein</topology>
    </subcellularLocation>
</comment>
<evidence type="ECO:0000256" key="8">
    <source>
        <dbReference type="ARBA" id="ARBA00037998"/>
    </source>
</evidence>
<evidence type="ECO:0000256" key="3">
    <source>
        <dbReference type="ARBA" id="ARBA00022475"/>
    </source>
</evidence>
<dbReference type="Pfam" id="PF02653">
    <property type="entry name" value="BPD_transp_2"/>
    <property type="match status" value="1"/>
</dbReference>
<evidence type="ECO:0000256" key="6">
    <source>
        <dbReference type="ARBA" id="ARBA00022989"/>
    </source>
</evidence>
<sequence>MEFFIISMLNGLSYGLLLFMLSSGLTLIFSMMGVLNFAHASFYMVGAYIGYTLAQALGFWPALVLAPVIVGLLGALFEKLSLRKVHKYGHVPELLVTFGLSYIILELVQLVWGRTSVEFRPPELLQGPAFTLMNHATDGLSLVMGRAPAELCGAVAQTMCSPFPATRAFMMLVAVVMLASVWLLLTRTRIGLVIQAALTHPETVESLGHNVPRVFMLVFGAGTGLAGLAGVIGGSTFVTEPAMAGTLGSLIFVVVVVGGLGSLSGAFLASVLIGVIQTFAVALDHSLMGLAQSVGLQLSDAWSDNSLLRLTISQIAPILPYLFLVLVLIFRPRGLLGTRDT</sequence>
<feature type="transmembrane region" description="Helical" evidence="9">
    <location>
        <begin position="307"/>
        <end position="330"/>
    </location>
</feature>
<dbReference type="PANTHER" id="PTHR11795">
    <property type="entry name" value="BRANCHED-CHAIN AMINO ACID TRANSPORT SYSTEM PERMEASE PROTEIN LIVH"/>
    <property type="match status" value="1"/>
</dbReference>
<proteinExistence type="inferred from homology"/>
<comment type="similarity">
    <text evidence="8">Belongs to the binding-protein-dependent transport system permease family. LivHM subfamily.</text>
</comment>
<dbReference type="PANTHER" id="PTHR11795:SF442">
    <property type="entry name" value="ABC TRANSPORTER ATP-BINDING PROTEIN"/>
    <property type="match status" value="1"/>
</dbReference>
<evidence type="ECO:0000256" key="1">
    <source>
        <dbReference type="ARBA" id="ARBA00004651"/>
    </source>
</evidence>
<keyword evidence="4 9" id="KW-0812">Transmembrane</keyword>
<evidence type="ECO:0000256" key="2">
    <source>
        <dbReference type="ARBA" id="ARBA00022448"/>
    </source>
</evidence>
<protein>
    <submittedName>
        <fullName evidence="10">Branched-chain amino acid transport system permease protein</fullName>
    </submittedName>
</protein>
<gene>
    <name evidence="10" type="ORF">J2W49_003428</name>
</gene>
<keyword evidence="6 9" id="KW-1133">Transmembrane helix</keyword>
<keyword evidence="11" id="KW-1185">Reference proteome</keyword>
<keyword evidence="7 9" id="KW-0472">Membrane</keyword>
<evidence type="ECO:0000313" key="10">
    <source>
        <dbReference type="EMBL" id="MDR7151452.1"/>
    </source>
</evidence>
<organism evidence="10 11">
    <name type="scientific">Hydrogenophaga palleronii</name>
    <dbReference type="NCBI Taxonomy" id="65655"/>
    <lineage>
        <taxon>Bacteria</taxon>
        <taxon>Pseudomonadati</taxon>
        <taxon>Pseudomonadota</taxon>
        <taxon>Betaproteobacteria</taxon>
        <taxon>Burkholderiales</taxon>
        <taxon>Comamonadaceae</taxon>
        <taxon>Hydrogenophaga</taxon>
    </lineage>
</organism>
<reference evidence="10 11" key="1">
    <citation type="submission" date="2023-07" db="EMBL/GenBank/DDBJ databases">
        <title>Sorghum-associated microbial communities from plants grown in Nebraska, USA.</title>
        <authorList>
            <person name="Schachtman D."/>
        </authorList>
    </citation>
    <scope>NUCLEOTIDE SEQUENCE [LARGE SCALE GENOMIC DNA]</scope>
    <source>
        <strain evidence="10 11">4249</strain>
    </source>
</reference>
<feature type="transmembrane region" description="Helical" evidence="9">
    <location>
        <begin position="267"/>
        <end position="287"/>
    </location>
</feature>
<dbReference type="EMBL" id="JAVDWU010000007">
    <property type="protein sequence ID" value="MDR7151452.1"/>
    <property type="molecule type" value="Genomic_DNA"/>
</dbReference>
<feature type="transmembrane region" description="Helical" evidence="9">
    <location>
        <begin position="12"/>
        <end position="38"/>
    </location>
</feature>
<keyword evidence="5" id="KW-0029">Amino-acid transport</keyword>
<dbReference type="CDD" id="cd06582">
    <property type="entry name" value="TM_PBP1_LivH_like"/>
    <property type="match status" value="1"/>
</dbReference>
<name>A0ABU1WQ80_9BURK</name>
<evidence type="ECO:0000256" key="5">
    <source>
        <dbReference type="ARBA" id="ARBA00022970"/>
    </source>
</evidence>
<dbReference type="InterPro" id="IPR001851">
    <property type="entry name" value="ABC_transp_permease"/>
</dbReference>
<dbReference type="Proteomes" id="UP001265700">
    <property type="component" value="Unassembled WGS sequence"/>
</dbReference>
<evidence type="ECO:0000256" key="4">
    <source>
        <dbReference type="ARBA" id="ARBA00022692"/>
    </source>
</evidence>
<evidence type="ECO:0000313" key="11">
    <source>
        <dbReference type="Proteomes" id="UP001265700"/>
    </source>
</evidence>
<keyword evidence="2" id="KW-0813">Transport</keyword>
<evidence type="ECO:0000256" key="9">
    <source>
        <dbReference type="SAM" id="Phobius"/>
    </source>
</evidence>
<comment type="caution">
    <text evidence="10">The sequence shown here is derived from an EMBL/GenBank/DDBJ whole genome shotgun (WGS) entry which is preliminary data.</text>
</comment>